<comment type="caution">
    <text evidence="3">The sequence shown here is derived from an EMBL/GenBank/DDBJ whole genome shotgun (WGS) entry which is preliminary data.</text>
</comment>
<accession>A0A8S3H8D0</accession>
<dbReference type="EMBL" id="CAJOBJ010327674">
    <property type="protein sequence ID" value="CAF5177725.1"/>
    <property type="molecule type" value="Genomic_DNA"/>
</dbReference>
<reference evidence="3" key="1">
    <citation type="submission" date="2021-02" db="EMBL/GenBank/DDBJ databases">
        <authorList>
            <person name="Nowell W R."/>
        </authorList>
    </citation>
    <scope>NUCLEOTIDE SEQUENCE</scope>
</reference>
<evidence type="ECO:0000256" key="2">
    <source>
        <dbReference type="SAM" id="MobiDB-lite"/>
    </source>
</evidence>
<dbReference type="AlphaFoldDB" id="A0A8S3H8D0"/>
<dbReference type="Proteomes" id="UP000681720">
    <property type="component" value="Unassembled WGS sequence"/>
</dbReference>
<evidence type="ECO:0000313" key="4">
    <source>
        <dbReference type="Proteomes" id="UP000681720"/>
    </source>
</evidence>
<protein>
    <submittedName>
        <fullName evidence="3">Uncharacterized protein</fullName>
    </submittedName>
</protein>
<proteinExistence type="predicted"/>
<evidence type="ECO:0000313" key="3">
    <source>
        <dbReference type="EMBL" id="CAF5177725.1"/>
    </source>
</evidence>
<organism evidence="3 4">
    <name type="scientific">Rotaria magnacalcarata</name>
    <dbReference type="NCBI Taxonomy" id="392030"/>
    <lineage>
        <taxon>Eukaryota</taxon>
        <taxon>Metazoa</taxon>
        <taxon>Spiralia</taxon>
        <taxon>Gnathifera</taxon>
        <taxon>Rotifera</taxon>
        <taxon>Eurotatoria</taxon>
        <taxon>Bdelloidea</taxon>
        <taxon>Philodinida</taxon>
        <taxon>Philodinidae</taxon>
        <taxon>Rotaria</taxon>
    </lineage>
</organism>
<feature type="non-terminal residue" evidence="3">
    <location>
        <position position="341"/>
    </location>
</feature>
<feature type="region of interest" description="Disordered" evidence="2">
    <location>
        <begin position="1"/>
        <end position="26"/>
    </location>
</feature>
<feature type="compositionally biased region" description="Polar residues" evidence="2">
    <location>
        <begin position="1"/>
        <end position="14"/>
    </location>
</feature>
<sequence>MSTSDTPAQHQPKTSYDSDDSSSSRSVFNRSDFQTIAPQAINTQFNSIFSEGISSVVKAINYEQMRKSNSQIPFLEDKINDQNKTLNNQQSEISNLHKTLGDLYDQMHHLKSVVNSSPHSPVVRPRPNSAIYDLNQYDSHKKIYFYKSTSPTCIRRRHETTSPQIAQATSLYHDNMLPDDNQTRILQEALHKLNAAFERRDAQIDDLKKEINELRQFQSNTGNTTRISATLLMRTLISSPKNLHASALVPIVVTDRSRPAILPTNKFTSTSAMPFTMSLAKILPNFSGKECEMPTKFITEFEILASGLVGNSDEYLLRAVQQSLSETALTWYIQTQLEQPV</sequence>
<feature type="coiled-coil region" evidence="1">
    <location>
        <begin position="72"/>
        <end position="99"/>
    </location>
</feature>
<name>A0A8S3H8D0_9BILA</name>
<gene>
    <name evidence="3" type="ORF">GIL414_LOCUS68270</name>
</gene>
<keyword evidence="1" id="KW-0175">Coiled coil</keyword>
<evidence type="ECO:0000256" key="1">
    <source>
        <dbReference type="SAM" id="Coils"/>
    </source>
</evidence>